<sequence length="241" mass="27166">MQFKILILATFALSSAMPLSSRFGAEEDFMTELRTSNGTLDADIPKHIEDCHLSPTAALIIIGVAAVSSLLVTTMIYVQEKNSYRQIATVIIAVIYSIFGSAAIVLALVNKVPDDDRIAFFVYGVLQVIMASILIAAALRKWSRFMWLFFVFSCICLAYAVVILLISISNQWHIEKFLQDYKWQNKDDDDQATKGHIIQGIYSIFLFAYIVFTVFALIVVKKSHDYFKATRKYGTSVFVNE</sequence>
<feature type="transmembrane region" description="Helical" evidence="1">
    <location>
        <begin position="146"/>
        <end position="168"/>
    </location>
</feature>
<keyword evidence="4" id="KW-1185">Reference proteome</keyword>
<evidence type="ECO:0000256" key="1">
    <source>
        <dbReference type="SAM" id="Phobius"/>
    </source>
</evidence>
<proteinExistence type="predicted"/>
<feature type="transmembrane region" description="Helical" evidence="1">
    <location>
        <begin position="90"/>
        <end position="108"/>
    </location>
</feature>
<feature type="transmembrane region" description="Helical" evidence="1">
    <location>
        <begin position="197"/>
        <end position="220"/>
    </location>
</feature>
<keyword evidence="1" id="KW-0472">Membrane</keyword>
<name>A0AA39M836_9BILA</name>
<evidence type="ECO:0000313" key="4">
    <source>
        <dbReference type="Proteomes" id="UP001175271"/>
    </source>
</evidence>
<feature type="transmembrane region" description="Helical" evidence="1">
    <location>
        <begin position="57"/>
        <end position="78"/>
    </location>
</feature>
<keyword evidence="1" id="KW-1133">Transmembrane helix</keyword>
<keyword evidence="1" id="KW-0812">Transmembrane</keyword>
<protein>
    <submittedName>
        <fullName evidence="3">Uncharacterized protein</fullName>
    </submittedName>
</protein>
<comment type="caution">
    <text evidence="3">The sequence shown here is derived from an EMBL/GenBank/DDBJ whole genome shotgun (WGS) entry which is preliminary data.</text>
</comment>
<organism evidence="3 4">
    <name type="scientific">Steinernema hermaphroditum</name>
    <dbReference type="NCBI Taxonomy" id="289476"/>
    <lineage>
        <taxon>Eukaryota</taxon>
        <taxon>Metazoa</taxon>
        <taxon>Ecdysozoa</taxon>
        <taxon>Nematoda</taxon>
        <taxon>Chromadorea</taxon>
        <taxon>Rhabditida</taxon>
        <taxon>Tylenchina</taxon>
        <taxon>Panagrolaimomorpha</taxon>
        <taxon>Strongyloidoidea</taxon>
        <taxon>Steinernematidae</taxon>
        <taxon>Steinernema</taxon>
    </lineage>
</organism>
<accession>A0AA39M836</accession>
<gene>
    <name evidence="3" type="ORF">QR680_008449</name>
</gene>
<evidence type="ECO:0000256" key="2">
    <source>
        <dbReference type="SAM" id="SignalP"/>
    </source>
</evidence>
<evidence type="ECO:0000313" key="3">
    <source>
        <dbReference type="EMBL" id="KAK0423994.1"/>
    </source>
</evidence>
<feature type="transmembrane region" description="Helical" evidence="1">
    <location>
        <begin position="120"/>
        <end position="139"/>
    </location>
</feature>
<dbReference type="EMBL" id="JAUCMV010000001">
    <property type="protein sequence ID" value="KAK0423994.1"/>
    <property type="molecule type" value="Genomic_DNA"/>
</dbReference>
<reference evidence="3" key="1">
    <citation type="submission" date="2023-06" db="EMBL/GenBank/DDBJ databases">
        <title>Genomic analysis of the entomopathogenic nematode Steinernema hermaphroditum.</title>
        <authorList>
            <person name="Schwarz E.M."/>
            <person name="Heppert J.K."/>
            <person name="Baniya A."/>
            <person name="Schwartz H.T."/>
            <person name="Tan C.-H."/>
            <person name="Antoshechkin I."/>
            <person name="Sternberg P.W."/>
            <person name="Goodrich-Blair H."/>
            <person name="Dillman A.R."/>
        </authorList>
    </citation>
    <scope>NUCLEOTIDE SEQUENCE</scope>
    <source>
        <strain evidence="3">PS9179</strain>
        <tissue evidence="3">Whole animal</tissue>
    </source>
</reference>
<feature type="chain" id="PRO_5041228906" evidence="2">
    <location>
        <begin position="17"/>
        <end position="241"/>
    </location>
</feature>
<keyword evidence="2" id="KW-0732">Signal</keyword>
<dbReference type="AlphaFoldDB" id="A0AA39M836"/>
<dbReference type="Proteomes" id="UP001175271">
    <property type="component" value="Unassembled WGS sequence"/>
</dbReference>
<feature type="signal peptide" evidence="2">
    <location>
        <begin position="1"/>
        <end position="16"/>
    </location>
</feature>